<name>A0ABP7UBS2_9FLAO</name>
<dbReference type="RefSeq" id="WP_345088865.1">
    <property type="nucleotide sequence ID" value="NZ_BAABCS010000002.1"/>
</dbReference>
<evidence type="ECO:0000313" key="3">
    <source>
        <dbReference type="Proteomes" id="UP001500426"/>
    </source>
</evidence>
<reference evidence="3" key="1">
    <citation type="journal article" date="2019" name="Int. J. Syst. Evol. Microbiol.">
        <title>The Global Catalogue of Microorganisms (GCM) 10K type strain sequencing project: providing services to taxonomists for standard genome sequencing and annotation.</title>
        <authorList>
            <consortium name="The Broad Institute Genomics Platform"/>
            <consortium name="The Broad Institute Genome Sequencing Center for Infectious Disease"/>
            <person name="Wu L."/>
            <person name="Ma J."/>
        </authorList>
    </citation>
    <scope>NUCLEOTIDE SEQUENCE [LARGE SCALE GENOMIC DNA]</scope>
    <source>
        <strain evidence="3">JCM 17068</strain>
    </source>
</reference>
<evidence type="ECO:0000313" key="2">
    <source>
        <dbReference type="EMBL" id="GAA4039747.1"/>
    </source>
</evidence>
<gene>
    <name evidence="2" type="ORF">GCM10022388_00320</name>
</gene>
<proteinExistence type="predicted"/>
<dbReference type="InterPro" id="IPR001296">
    <property type="entry name" value="Glyco_trans_1"/>
</dbReference>
<organism evidence="2 3">
    <name type="scientific">Flavobacterium chungnamense</name>
    <dbReference type="NCBI Taxonomy" id="706182"/>
    <lineage>
        <taxon>Bacteria</taxon>
        <taxon>Pseudomonadati</taxon>
        <taxon>Bacteroidota</taxon>
        <taxon>Flavobacteriia</taxon>
        <taxon>Flavobacteriales</taxon>
        <taxon>Flavobacteriaceae</taxon>
        <taxon>Flavobacterium</taxon>
    </lineage>
</organism>
<evidence type="ECO:0000259" key="1">
    <source>
        <dbReference type="Pfam" id="PF00534"/>
    </source>
</evidence>
<dbReference type="Pfam" id="PF00534">
    <property type="entry name" value="Glycos_transf_1"/>
    <property type="match status" value="1"/>
</dbReference>
<sequence length="368" mass="42340">MKKIVILVDQMHSHGGIEKLVAIKANYWSAIFGYDVTILSSEQAGKPIIYELNDKVKFQNLAIDFDRTKSYFSSINILKLVKNILKIQLYIFKQKPDFILVASHIPITYVLPFFIKGKTKTIKEFHYTKFYDSNIGFKNKLLIFVESRYDYLVTLSKEEQSFYYSNNTVVIPNPIEEEINEPLIPLSQRPLVAIAIVRFAPVKQLESMVAIWEQFYKNHPKWELHLCGSIGNEYYQKIYNLVQEKQLESTIVFKGQTNEVSKVLQSTRVLLMTSIQECFPMVILEANAVGVPVISFDCPTGPRNIIHESEDGFLIPVEDQNTFVNRLEELSNDTLLLDTLGNNAKQNASNYILSKVMNLWNTIIFAKS</sequence>
<keyword evidence="3" id="KW-1185">Reference proteome</keyword>
<dbReference type="SUPFAM" id="SSF53756">
    <property type="entry name" value="UDP-Glycosyltransferase/glycogen phosphorylase"/>
    <property type="match status" value="1"/>
</dbReference>
<dbReference type="PANTHER" id="PTHR12526:SF630">
    <property type="entry name" value="GLYCOSYLTRANSFERASE"/>
    <property type="match status" value="1"/>
</dbReference>
<feature type="domain" description="Glycosyl transferase family 1" evidence="1">
    <location>
        <begin position="188"/>
        <end position="346"/>
    </location>
</feature>
<comment type="caution">
    <text evidence="2">The sequence shown here is derived from an EMBL/GenBank/DDBJ whole genome shotgun (WGS) entry which is preliminary data.</text>
</comment>
<dbReference type="EMBL" id="BAABCS010000002">
    <property type="protein sequence ID" value="GAA4039747.1"/>
    <property type="molecule type" value="Genomic_DNA"/>
</dbReference>
<protein>
    <submittedName>
        <fullName evidence="2">Glycosyltransferase family 4 protein</fullName>
    </submittedName>
</protein>
<dbReference type="Gene3D" id="3.40.50.2000">
    <property type="entry name" value="Glycogen Phosphorylase B"/>
    <property type="match status" value="2"/>
</dbReference>
<dbReference type="Proteomes" id="UP001500426">
    <property type="component" value="Unassembled WGS sequence"/>
</dbReference>
<accession>A0ABP7UBS2</accession>
<dbReference type="PANTHER" id="PTHR12526">
    <property type="entry name" value="GLYCOSYLTRANSFERASE"/>
    <property type="match status" value="1"/>
</dbReference>